<keyword evidence="2" id="KW-0326">Glycosidase</keyword>
<feature type="region of interest" description="Disordered" evidence="3">
    <location>
        <begin position="255"/>
        <end position="320"/>
    </location>
</feature>
<dbReference type="Gene3D" id="3.20.20.80">
    <property type="entry name" value="Glycosidases"/>
    <property type="match status" value="2"/>
</dbReference>
<evidence type="ECO:0000256" key="3">
    <source>
        <dbReference type="SAM" id="MobiDB-lite"/>
    </source>
</evidence>
<comment type="caution">
    <text evidence="5">The sequence shown here is derived from an EMBL/GenBank/DDBJ whole genome shotgun (WGS) entry which is preliminary data.</text>
</comment>
<dbReference type="GO" id="GO:0005975">
    <property type="term" value="P:carbohydrate metabolic process"/>
    <property type="evidence" value="ECO:0007669"/>
    <property type="project" value="InterPro"/>
</dbReference>
<dbReference type="PANTHER" id="PTHR45708">
    <property type="entry name" value="ENDOCHITINASE"/>
    <property type="match status" value="1"/>
</dbReference>
<dbReference type="PROSITE" id="PS51910">
    <property type="entry name" value="GH18_2"/>
    <property type="match status" value="1"/>
</dbReference>
<dbReference type="InterPro" id="IPR001223">
    <property type="entry name" value="Glyco_hydro18_cat"/>
</dbReference>
<feature type="domain" description="GH18" evidence="4">
    <location>
        <begin position="1"/>
        <end position="247"/>
    </location>
</feature>
<dbReference type="AlphaFoldDB" id="A0A9P6Q718"/>
<keyword evidence="1" id="KW-0378">Hydrolase</keyword>
<reference evidence="5" key="1">
    <citation type="journal article" date="2020" name="Fungal Divers.">
        <title>Resolving the Mortierellaceae phylogeny through synthesis of multi-gene phylogenetics and phylogenomics.</title>
        <authorList>
            <person name="Vandepol N."/>
            <person name="Liber J."/>
            <person name="Desiro A."/>
            <person name="Na H."/>
            <person name="Kennedy M."/>
            <person name="Barry K."/>
            <person name="Grigoriev I.V."/>
            <person name="Miller A.N."/>
            <person name="O'Donnell K."/>
            <person name="Stajich J.E."/>
            <person name="Bonito G."/>
        </authorList>
    </citation>
    <scope>NUCLEOTIDE SEQUENCE</scope>
    <source>
        <strain evidence="5">BC1065</strain>
    </source>
</reference>
<protein>
    <submittedName>
        <fullName evidence="5">Chitinase 1</fullName>
    </submittedName>
</protein>
<proteinExistence type="predicted"/>
<dbReference type="SUPFAM" id="SSF51445">
    <property type="entry name" value="(Trans)glycosidases"/>
    <property type="match status" value="1"/>
</dbReference>
<keyword evidence="6" id="KW-1185">Reference proteome</keyword>
<evidence type="ECO:0000259" key="4">
    <source>
        <dbReference type="PROSITE" id="PS51910"/>
    </source>
</evidence>
<dbReference type="Proteomes" id="UP000807716">
    <property type="component" value="Unassembled WGS sequence"/>
</dbReference>
<gene>
    <name evidence="5" type="primary">CHT1_2</name>
    <name evidence="5" type="ORF">DFQ27_002570</name>
</gene>
<accession>A0A9P6Q718</accession>
<sequence>MLLPQISGFDVHADDNHVSYWGQKYEHKIANSLGASGGDARFWQQPLSAYCDTASENVIVIAFLHVFNSASGKLPGMDLSNQCGPSTLFIEGGPSNGYAAFVAELRSLFATDLGRRYYVSAAPQCPFPDSYLGSTLDSAWIDMVFIQFYNNYCGMQAYGTPNFNFGRWHEWALNTAKNRDVKLYLGVPASRTAANGGYVEPSRLREIVRELRCAYSTFGGVMSWDISQAYGNFDDAGQAFSYAVSQQLTISHADTCSASQPQAQLPPPASPAPPPPPSVEAPPNPPSPPPPNPPSPPSPPSPPNPPQPEPPQPPPIPGGNIKCPVNGGACTAQAKICDGHYYYECNNIWYRRPCSPGTDCSYNNNGEAMCDWPKTPPTICEGPHNSAANEDFDQQNLGAGTASPKAKEEFVNMYKPPADAGAESPGDYWAGVQAAPDDGAEEDADIVSIDPVKAQFLIDFVALEADQTVALFAFDSTQNQDQQLFRTQVRVRTNDRPISSRWKVSFYVGPDHIVHSTSRGKFWQRGNKVVIVSDTLQEADRNMVIRFVVEGTMGRTKPNDDPSADPDDHGFAGTGFDASLAHFETRPVEDDGR</sequence>
<feature type="compositionally biased region" description="Pro residues" evidence="3">
    <location>
        <begin position="264"/>
        <end position="317"/>
    </location>
</feature>
<organism evidence="5 6">
    <name type="scientific">Actinomortierella ambigua</name>
    <dbReference type="NCBI Taxonomy" id="1343610"/>
    <lineage>
        <taxon>Eukaryota</taxon>
        <taxon>Fungi</taxon>
        <taxon>Fungi incertae sedis</taxon>
        <taxon>Mucoromycota</taxon>
        <taxon>Mortierellomycotina</taxon>
        <taxon>Mortierellomycetes</taxon>
        <taxon>Mortierellales</taxon>
        <taxon>Mortierellaceae</taxon>
        <taxon>Actinomortierella</taxon>
    </lineage>
</organism>
<dbReference type="InterPro" id="IPR050542">
    <property type="entry name" value="Glycosyl_Hydrlase18_Chitinase"/>
</dbReference>
<evidence type="ECO:0000256" key="2">
    <source>
        <dbReference type="ARBA" id="ARBA00023295"/>
    </source>
</evidence>
<dbReference type="InterPro" id="IPR017853">
    <property type="entry name" value="GH"/>
</dbReference>
<evidence type="ECO:0000313" key="6">
    <source>
        <dbReference type="Proteomes" id="UP000807716"/>
    </source>
</evidence>
<dbReference type="PANTHER" id="PTHR45708:SF49">
    <property type="entry name" value="ENDOCHITINASE"/>
    <property type="match status" value="1"/>
</dbReference>
<feature type="compositionally biased region" description="Basic and acidic residues" evidence="3">
    <location>
        <begin position="583"/>
        <end position="593"/>
    </location>
</feature>
<dbReference type="OrthoDB" id="6020543at2759"/>
<feature type="region of interest" description="Disordered" evidence="3">
    <location>
        <begin position="554"/>
        <end position="593"/>
    </location>
</feature>
<evidence type="ECO:0000256" key="1">
    <source>
        <dbReference type="ARBA" id="ARBA00022801"/>
    </source>
</evidence>
<dbReference type="EMBL" id="JAAAJB010000198">
    <property type="protein sequence ID" value="KAG0262070.1"/>
    <property type="molecule type" value="Genomic_DNA"/>
</dbReference>
<evidence type="ECO:0000313" key="5">
    <source>
        <dbReference type="EMBL" id="KAG0262070.1"/>
    </source>
</evidence>
<dbReference type="GO" id="GO:0005576">
    <property type="term" value="C:extracellular region"/>
    <property type="evidence" value="ECO:0007669"/>
    <property type="project" value="TreeGrafter"/>
</dbReference>
<dbReference type="GO" id="GO:0004568">
    <property type="term" value="F:chitinase activity"/>
    <property type="evidence" value="ECO:0007669"/>
    <property type="project" value="TreeGrafter"/>
</dbReference>
<name>A0A9P6Q718_9FUNG</name>